<dbReference type="InterPro" id="IPR044946">
    <property type="entry name" value="Restrct_endonuc_typeI_TRD_sf"/>
</dbReference>
<dbReference type="GO" id="GO:0009307">
    <property type="term" value="P:DNA restriction-modification system"/>
    <property type="evidence" value="ECO:0007669"/>
    <property type="project" value="UniProtKB-KW"/>
</dbReference>
<evidence type="ECO:0000313" key="7">
    <source>
        <dbReference type="Proteomes" id="UP000250134"/>
    </source>
</evidence>
<evidence type="ECO:0000259" key="5">
    <source>
        <dbReference type="Pfam" id="PF01420"/>
    </source>
</evidence>
<evidence type="ECO:0000256" key="3">
    <source>
        <dbReference type="ARBA" id="ARBA00023125"/>
    </source>
</evidence>
<dbReference type="Gene3D" id="1.10.287.1120">
    <property type="entry name" value="Bipartite methylase S protein"/>
    <property type="match status" value="1"/>
</dbReference>
<dbReference type="CDD" id="cd17283">
    <property type="entry name" value="RMtype1_S_Hpy180ORF7835P_TRD2-CR2_like"/>
    <property type="match status" value="1"/>
</dbReference>
<gene>
    <name evidence="6" type="ORF">A3K92_06560</name>
</gene>
<protein>
    <recommendedName>
        <fullName evidence="5">Type I restriction modification DNA specificity domain-containing protein</fullName>
    </recommendedName>
</protein>
<dbReference type="EMBL" id="CP014855">
    <property type="protein sequence ID" value="ASJ01167.1"/>
    <property type="molecule type" value="Genomic_DNA"/>
</dbReference>
<dbReference type="OrthoDB" id="84651at2157"/>
<dbReference type="SUPFAM" id="SSF116734">
    <property type="entry name" value="DNA methylase specificity domain"/>
    <property type="match status" value="2"/>
</dbReference>
<evidence type="ECO:0000256" key="1">
    <source>
        <dbReference type="ARBA" id="ARBA00010923"/>
    </source>
</evidence>
<dbReference type="PANTHER" id="PTHR30408:SF12">
    <property type="entry name" value="TYPE I RESTRICTION ENZYME MJAVIII SPECIFICITY SUBUNIT"/>
    <property type="match status" value="1"/>
</dbReference>
<dbReference type="PANTHER" id="PTHR30408">
    <property type="entry name" value="TYPE-1 RESTRICTION ENZYME ECOKI SPECIFICITY PROTEIN"/>
    <property type="match status" value="1"/>
</dbReference>
<evidence type="ECO:0000313" key="6">
    <source>
        <dbReference type="EMBL" id="ASJ01167.1"/>
    </source>
</evidence>
<evidence type="ECO:0000256" key="4">
    <source>
        <dbReference type="SAM" id="Coils"/>
    </source>
</evidence>
<keyword evidence="7" id="KW-1185">Reference proteome</keyword>
<accession>A0A2Z2M5D3</accession>
<feature type="domain" description="Type I restriction modification DNA specificity" evidence="5">
    <location>
        <begin position="205"/>
        <end position="384"/>
    </location>
</feature>
<dbReference type="AlphaFoldDB" id="A0A2Z2M5D3"/>
<dbReference type="CDD" id="cd17262">
    <property type="entry name" value="RMtype1_S_Aco12261I-TRD2-CR2"/>
    <property type="match status" value="1"/>
</dbReference>
<reference evidence="6 7" key="1">
    <citation type="submission" date="2016-03" db="EMBL/GenBank/DDBJ databases">
        <title>Complete genome sequence of Thermococcus gorgonarius.</title>
        <authorList>
            <person name="Oger P.M."/>
        </authorList>
    </citation>
    <scope>NUCLEOTIDE SEQUENCE [LARGE SCALE GENOMIC DNA]</scope>
    <source>
        <strain evidence="6 7">W-12</strain>
    </source>
</reference>
<dbReference type="GO" id="GO:0003677">
    <property type="term" value="F:DNA binding"/>
    <property type="evidence" value="ECO:0007669"/>
    <property type="project" value="UniProtKB-KW"/>
</dbReference>
<dbReference type="Gene3D" id="3.90.220.20">
    <property type="entry name" value="DNA methylase specificity domains"/>
    <property type="match status" value="2"/>
</dbReference>
<name>A0A2Z2M5D3_THEGO</name>
<feature type="domain" description="Type I restriction modification DNA specificity" evidence="5">
    <location>
        <begin position="12"/>
        <end position="171"/>
    </location>
</feature>
<keyword evidence="4" id="KW-0175">Coiled coil</keyword>
<dbReference type="InterPro" id="IPR000055">
    <property type="entry name" value="Restrct_endonuc_typeI_TRD"/>
</dbReference>
<dbReference type="Proteomes" id="UP000250134">
    <property type="component" value="Chromosome"/>
</dbReference>
<dbReference type="RefSeq" id="WP_088885506.1">
    <property type="nucleotide sequence ID" value="NZ_CP014855.1"/>
</dbReference>
<dbReference type="Pfam" id="PF01420">
    <property type="entry name" value="Methylase_S"/>
    <property type="match status" value="2"/>
</dbReference>
<evidence type="ECO:0000256" key="2">
    <source>
        <dbReference type="ARBA" id="ARBA00022747"/>
    </source>
</evidence>
<proteinExistence type="inferred from homology"/>
<dbReference type="KEGG" id="tgg:A3K92_06560"/>
<dbReference type="REBASE" id="210312">
    <property type="entry name" value="S.TgoW12ORF6550P"/>
</dbReference>
<keyword evidence="3" id="KW-0238">DNA-binding</keyword>
<sequence>MQTKKTPIGEIPEDWEITKLGEVVEIYDNLRVPLSEIERANRKGPYPYCGANGVIDYIDEYIFDGEYILLAEDGGYYGSFESSAYIMTGKFWVNNHAHVLKAKEGVADNWFILYVLNFLDLTPYVVGSTRKKLNQKHMKQILIPLPPLSEQRKIAEILRTIDEAIEKTDLAIERTERLKKGLMQRLLTRGIRHERFKKTELGEIPEEWRVVRLGEVAEIRRGASPRPKGDPRYFGGEIPWIKISDISKYKKGLYLIKTEDTVTEEGKSKSVYCTDGTLIVSNSGTIGEPAIIKTGKGGCIHDGFIMINPRDGVDKIFLYYFFEAKKEEFHAKAQKGTQGNMNTKLWKTTKLPLPPLSEQKQIAEILSTVDRKLELLRQRREKLEGIKRGLMKDLLTGRRRVRVE</sequence>
<organism evidence="6 7">
    <name type="scientific">Thermococcus gorgonarius</name>
    <dbReference type="NCBI Taxonomy" id="71997"/>
    <lineage>
        <taxon>Archaea</taxon>
        <taxon>Methanobacteriati</taxon>
        <taxon>Methanobacteriota</taxon>
        <taxon>Thermococci</taxon>
        <taxon>Thermococcales</taxon>
        <taxon>Thermococcaceae</taxon>
        <taxon>Thermococcus</taxon>
    </lineage>
</organism>
<comment type="similarity">
    <text evidence="1">Belongs to the type-I restriction system S methylase family.</text>
</comment>
<feature type="coiled-coil region" evidence="4">
    <location>
        <begin position="366"/>
        <end position="393"/>
    </location>
</feature>
<dbReference type="GeneID" id="33332198"/>
<keyword evidence="2" id="KW-0680">Restriction system</keyword>
<dbReference type="InterPro" id="IPR052021">
    <property type="entry name" value="Type-I_RS_S_subunit"/>
</dbReference>